<name>A0A8X6YTR3_9ARAC</name>
<evidence type="ECO:0000313" key="1">
    <source>
        <dbReference type="EMBL" id="GFY79090.1"/>
    </source>
</evidence>
<dbReference type="Proteomes" id="UP000886998">
    <property type="component" value="Unassembled WGS sequence"/>
</dbReference>
<proteinExistence type="predicted"/>
<organism evidence="2 3">
    <name type="scientific">Trichonephila inaurata madagascariensis</name>
    <dbReference type="NCBI Taxonomy" id="2747483"/>
    <lineage>
        <taxon>Eukaryota</taxon>
        <taxon>Metazoa</taxon>
        <taxon>Ecdysozoa</taxon>
        <taxon>Arthropoda</taxon>
        <taxon>Chelicerata</taxon>
        <taxon>Arachnida</taxon>
        <taxon>Araneae</taxon>
        <taxon>Araneomorphae</taxon>
        <taxon>Entelegynae</taxon>
        <taxon>Araneoidea</taxon>
        <taxon>Nephilidae</taxon>
        <taxon>Trichonephila</taxon>
        <taxon>Trichonephila inaurata</taxon>
    </lineage>
</organism>
<comment type="caution">
    <text evidence="2">The sequence shown here is derived from an EMBL/GenBank/DDBJ whole genome shotgun (WGS) entry which is preliminary data.</text>
</comment>
<evidence type="ECO:0000313" key="2">
    <source>
        <dbReference type="EMBL" id="GFY79091.1"/>
    </source>
</evidence>
<keyword evidence="3" id="KW-1185">Reference proteome</keyword>
<reference evidence="2" key="1">
    <citation type="submission" date="2020-08" db="EMBL/GenBank/DDBJ databases">
        <title>Multicomponent nature underlies the extraordinary mechanical properties of spider dragline silk.</title>
        <authorList>
            <person name="Kono N."/>
            <person name="Nakamura H."/>
            <person name="Mori M."/>
            <person name="Yoshida Y."/>
            <person name="Ohtoshi R."/>
            <person name="Malay A.D."/>
            <person name="Moran D.A.P."/>
            <person name="Tomita M."/>
            <person name="Numata K."/>
            <person name="Arakawa K."/>
        </authorList>
    </citation>
    <scope>NUCLEOTIDE SEQUENCE</scope>
</reference>
<protein>
    <submittedName>
        <fullName evidence="2">Uncharacterized protein</fullName>
    </submittedName>
</protein>
<dbReference type="EMBL" id="BMAV01023400">
    <property type="protein sequence ID" value="GFY79090.1"/>
    <property type="molecule type" value="Genomic_DNA"/>
</dbReference>
<evidence type="ECO:0000313" key="3">
    <source>
        <dbReference type="Proteomes" id="UP000886998"/>
    </source>
</evidence>
<accession>A0A8X6YTR3</accession>
<sequence length="81" mass="9273">MLTRADVFVTSSGKSYLPTFRMSEMEADQVPVWQVCSRMLYQGYQDAHVIANGYMDLEGTPDTAENYEMKEVLRAARKETL</sequence>
<gene>
    <name evidence="1" type="ORF">TNIN_378751</name>
    <name evidence="2" type="ORF">TNIN_378761</name>
</gene>
<dbReference type="AlphaFoldDB" id="A0A8X6YTR3"/>
<dbReference type="EMBL" id="BMAV01023400">
    <property type="protein sequence ID" value="GFY79091.1"/>
    <property type="molecule type" value="Genomic_DNA"/>
</dbReference>